<dbReference type="InterPro" id="IPR015940">
    <property type="entry name" value="UBA"/>
</dbReference>
<dbReference type="AlphaFoldDB" id="A0A1B0BX31"/>
<evidence type="ECO:0000256" key="4">
    <source>
        <dbReference type="RuleBase" id="RU362109"/>
    </source>
</evidence>
<dbReference type="Proteomes" id="UP000092460">
    <property type="component" value="Unassembled WGS sequence"/>
</dbReference>
<reference evidence="7" key="2">
    <citation type="submission" date="2020-05" db="UniProtKB">
        <authorList>
            <consortium name="EnsemblMetazoa"/>
        </authorList>
    </citation>
    <scope>IDENTIFICATION</scope>
    <source>
        <strain evidence="7">IAEA</strain>
    </source>
</reference>
<evidence type="ECO:0000256" key="2">
    <source>
        <dbReference type="ARBA" id="ARBA00022786"/>
    </source>
</evidence>
<dbReference type="SUPFAM" id="SSF46934">
    <property type="entry name" value="UBA-like"/>
    <property type="match status" value="1"/>
</dbReference>
<dbReference type="STRING" id="67801.A0A1B0BX31"/>
<dbReference type="Pfam" id="PF00179">
    <property type="entry name" value="UQ_con"/>
    <property type="match status" value="1"/>
</dbReference>
<dbReference type="SUPFAM" id="SSF54495">
    <property type="entry name" value="UBC-like"/>
    <property type="match status" value="1"/>
</dbReference>
<dbReference type="EnsemblMetazoa" id="GPPI043154-RA">
    <property type="protein sequence ID" value="GPPI043154-PA"/>
    <property type="gene ID" value="GPPI043154"/>
</dbReference>
<sequence length="198" mass="22084">MASYAIKRISREVKEIMCSEDILKCAIKVEMIDDNWTDLRAEIAGPPGTPYEGGKFALEIKVPDKYPFSAPRVRFVTRIWHPNVSSVTGAVCLDILKANWTATMTLCSILLSLQALLAAAEPNEPQDAVVASQFKDKNLFEITARHWTNVYAGGPHREPDCDEKIQRLRDIGVNEHDARVALSKENWDLATAAGRLFS</sequence>
<accession>A0A1B0BX31</accession>
<keyword evidence="4" id="KW-0547">Nucleotide-binding</keyword>
<dbReference type="SMART" id="SM00165">
    <property type="entry name" value="UBA"/>
    <property type="match status" value="1"/>
</dbReference>
<evidence type="ECO:0000259" key="6">
    <source>
        <dbReference type="PROSITE" id="PS50127"/>
    </source>
</evidence>
<evidence type="ECO:0000259" key="5">
    <source>
        <dbReference type="PROSITE" id="PS50030"/>
    </source>
</evidence>
<dbReference type="PROSITE" id="PS00183">
    <property type="entry name" value="UBC_1"/>
    <property type="match status" value="1"/>
</dbReference>
<comment type="similarity">
    <text evidence="4">Belongs to the ubiquitin-conjugating enzyme family.</text>
</comment>
<keyword evidence="1" id="KW-0808">Transferase</keyword>
<dbReference type="InterPro" id="IPR009060">
    <property type="entry name" value="UBA-like_sf"/>
</dbReference>
<dbReference type="InterPro" id="IPR000608">
    <property type="entry name" value="UBC"/>
</dbReference>
<evidence type="ECO:0000313" key="8">
    <source>
        <dbReference type="Proteomes" id="UP000092460"/>
    </source>
</evidence>
<dbReference type="InterPro" id="IPR050113">
    <property type="entry name" value="Ub_conjugating_enzyme"/>
</dbReference>
<feature type="domain" description="UBC core" evidence="6">
    <location>
        <begin position="4"/>
        <end position="153"/>
    </location>
</feature>
<dbReference type="FunFam" id="1.10.8.10:FF:000010">
    <property type="entry name" value="Putative ubiquitin-conjugating enzyme e2 k"/>
    <property type="match status" value="1"/>
</dbReference>
<dbReference type="PROSITE" id="PS50127">
    <property type="entry name" value="UBC_2"/>
    <property type="match status" value="1"/>
</dbReference>
<organism evidence="7 8">
    <name type="scientific">Glossina palpalis gambiensis</name>
    <dbReference type="NCBI Taxonomy" id="67801"/>
    <lineage>
        <taxon>Eukaryota</taxon>
        <taxon>Metazoa</taxon>
        <taxon>Ecdysozoa</taxon>
        <taxon>Arthropoda</taxon>
        <taxon>Hexapoda</taxon>
        <taxon>Insecta</taxon>
        <taxon>Pterygota</taxon>
        <taxon>Neoptera</taxon>
        <taxon>Endopterygota</taxon>
        <taxon>Diptera</taxon>
        <taxon>Brachycera</taxon>
        <taxon>Muscomorpha</taxon>
        <taxon>Hippoboscoidea</taxon>
        <taxon>Glossinidae</taxon>
        <taxon>Glossina</taxon>
    </lineage>
</organism>
<dbReference type="EMBL" id="JXJN01022060">
    <property type="status" value="NOT_ANNOTATED_CDS"/>
    <property type="molecule type" value="Genomic_DNA"/>
</dbReference>
<dbReference type="GO" id="GO:0016740">
    <property type="term" value="F:transferase activity"/>
    <property type="evidence" value="ECO:0007669"/>
    <property type="project" value="UniProtKB-KW"/>
</dbReference>
<dbReference type="SMART" id="SM00212">
    <property type="entry name" value="UBCc"/>
    <property type="match status" value="1"/>
</dbReference>
<dbReference type="PANTHER" id="PTHR24067">
    <property type="entry name" value="UBIQUITIN-CONJUGATING ENZYME E2"/>
    <property type="match status" value="1"/>
</dbReference>
<evidence type="ECO:0000256" key="3">
    <source>
        <dbReference type="PROSITE-ProRule" id="PRU10133"/>
    </source>
</evidence>
<feature type="domain" description="UBA" evidence="5">
    <location>
        <begin position="160"/>
        <end position="198"/>
    </location>
</feature>
<keyword evidence="2 4" id="KW-0833">Ubl conjugation pathway</keyword>
<dbReference type="VEuPathDB" id="VectorBase:GPPI043154"/>
<keyword evidence="4" id="KW-0067">ATP-binding</keyword>
<proteinExistence type="inferred from homology"/>
<dbReference type="GO" id="GO:0005524">
    <property type="term" value="F:ATP binding"/>
    <property type="evidence" value="ECO:0007669"/>
    <property type="project" value="UniProtKB-UniRule"/>
</dbReference>
<reference evidence="8" key="1">
    <citation type="submission" date="2015-01" db="EMBL/GenBank/DDBJ databases">
        <authorList>
            <person name="Aksoy S."/>
            <person name="Warren W."/>
            <person name="Wilson R.K."/>
        </authorList>
    </citation>
    <scope>NUCLEOTIDE SEQUENCE [LARGE SCALE GENOMIC DNA]</scope>
    <source>
        <strain evidence="8">IAEA</strain>
    </source>
</reference>
<dbReference type="Gene3D" id="3.10.110.10">
    <property type="entry name" value="Ubiquitin Conjugating Enzyme"/>
    <property type="match status" value="1"/>
</dbReference>
<evidence type="ECO:0000256" key="1">
    <source>
        <dbReference type="ARBA" id="ARBA00022679"/>
    </source>
</evidence>
<dbReference type="PROSITE" id="PS50030">
    <property type="entry name" value="UBA"/>
    <property type="match status" value="1"/>
</dbReference>
<dbReference type="InterPro" id="IPR016135">
    <property type="entry name" value="UBQ-conjugating_enzyme/RWD"/>
</dbReference>
<keyword evidence="8" id="KW-1185">Reference proteome</keyword>
<protein>
    <submittedName>
        <fullName evidence="7">Uncharacterized protein</fullName>
    </submittedName>
</protein>
<evidence type="ECO:0000313" key="7">
    <source>
        <dbReference type="EnsemblMetazoa" id="GPPI043154-PA"/>
    </source>
</evidence>
<name>A0A1B0BX31_9MUSC</name>
<dbReference type="Gene3D" id="1.10.8.10">
    <property type="entry name" value="DNA helicase RuvA subunit, C-terminal domain"/>
    <property type="match status" value="1"/>
</dbReference>
<dbReference type="InterPro" id="IPR023313">
    <property type="entry name" value="UBQ-conjugating_AS"/>
</dbReference>
<feature type="active site" description="Glycyl thioester intermediate" evidence="3">
    <location>
        <position position="92"/>
    </location>
</feature>